<evidence type="ECO:0000313" key="1">
    <source>
        <dbReference type="EMBL" id="KAI3699001.1"/>
    </source>
</evidence>
<organism evidence="1 2">
    <name type="scientific">Cichorium intybus</name>
    <name type="common">Chicory</name>
    <dbReference type="NCBI Taxonomy" id="13427"/>
    <lineage>
        <taxon>Eukaryota</taxon>
        <taxon>Viridiplantae</taxon>
        <taxon>Streptophyta</taxon>
        <taxon>Embryophyta</taxon>
        <taxon>Tracheophyta</taxon>
        <taxon>Spermatophyta</taxon>
        <taxon>Magnoliopsida</taxon>
        <taxon>eudicotyledons</taxon>
        <taxon>Gunneridae</taxon>
        <taxon>Pentapetalae</taxon>
        <taxon>asterids</taxon>
        <taxon>campanulids</taxon>
        <taxon>Asterales</taxon>
        <taxon>Asteraceae</taxon>
        <taxon>Cichorioideae</taxon>
        <taxon>Cichorieae</taxon>
        <taxon>Cichoriinae</taxon>
        <taxon>Cichorium</taxon>
    </lineage>
</organism>
<protein>
    <submittedName>
        <fullName evidence="1">Uncharacterized protein</fullName>
    </submittedName>
</protein>
<evidence type="ECO:0000313" key="2">
    <source>
        <dbReference type="Proteomes" id="UP001055811"/>
    </source>
</evidence>
<accession>A0ACB8ZNC7</accession>
<comment type="caution">
    <text evidence="1">The sequence shown here is derived from an EMBL/GenBank/DDBJ whole genome shotgun (WGS) entry which is preliminary data.</text>
</comment>
<name>A0ACB8ZNC7_CICIN</name>
<sequence>MVVKGRTGRTQKSPKLHPTGKKSKVADLFTGFGSTSGSRDYLYRSDFHFLVINYCILTENVDQHQNLKVFLDSILYKQFGS</sequence>
<dbReference type="Proteomes" id="UP001055811">
    <property type="component" value="Linkage Group LG08"/>
</dbReference>
<reference evidence="2" key="1">
    <citation type="journal article" date="2022" name="Mol. Ecol. Resour.">
        <title>The genomes of chicory, endive, great burdock and yacon provide insights into Asteraceae palaeo-polyploidization history and plant inulin production.</title>
        <authorList>
            <person name="Fan W."/>
            <person name="Wang S."/>
            <person name="Wang H."/>
            <person name="Wang A."/>
            <person name="Jiang F."/>
            <person name="Liu H."/>
            <person name="Zhao H."/>
            <person name="Xu D."/>
            <person name="Zhang Y."/>
        </authorList>
    </citation>
    <scope>NUCLEOTIDE SEQUENCE [LARGE SCALE GENOMIC DNA]</scope>
    <source>
        <strain evidence="2">cv. Punajuju</strain>
    </source>
</reference>
<proteinExistence type="predicted"/>
<gene>
    <name evidence="1" type="ORF">L2E82_42966</name>
</gene>
<keyword evidence="2" id="KW-1185">Reference proteome</keyword>
<dbReference type="EMBL" id="CM042016">
    <property type="protein sequence ID" value="KAI3699001.1"/>
    <property type="molecule type" value="Genomic_DNA"/>
</dbReference>
<reference evidence="1 2" key="2">
    <citation type="journal article" date="2022" name="Mol. Ecol. Resour.">
        <title>The genomes of chicory, endive, great burdock and yacon provide insights into Asteraceae paleo-polyploidization history and plant inulin production.</title>
        <authorList>
            <person name="Fan W."/>
            <person name="Wang S."/>
            <person name="Wang H."/>
            <person name="Wang A."/>
            <person name="Jiang F."/>
            <person name="Liu H."/>
            <person name="Zhao H."/>
            <person name="Xu D."/>
            <person name="Zhang Y."/>
        </authorList>
    </citation>
    <scope>NUCLEOTIDE SEQUENCE [LARGE SCALE GENOMIC DNA]</scope>
    <source>
        <strain evidence="2">cv. Punajuju</strain>
        <tissue evidence="1">Leaves</tissue>
    </source>
</reference>